<evidence type="ECO:0000313" key="2">
    <source>
        <dbReference type="EMBL" id="KAJ3568768.1"/>
    </source>
</evidence>
<dbReference type="PANTHER" id="PTHR34065">
    <property type="entry name" value="CELL DIVISION CONTROL PROTEIN 14"/>
    <property type="match status" value="1"/>
</dbReference>
<name>A0AAD5YUJ7_9AGAR</name>
<sequence length="415" mass="45663">MRDKKDEPKESWDHFLALQYTFECNVASRLLSWISVSTAELEQAVNKGSSDERTLTSQLARALCIIQGVTLSHDATKTFLGRKYSLEVLTDLLLASRHLNFPPEEDRSGSAQNKQPIDVPLTSTILDTFLCVLVDSPSALRAFESVHGVQVVVRILKRAGTPREARMKCLEFLYFYLLDETVPPKTVLCPRSRPTSPTLSAALNTPSFPGTPTLQQPRARLPKPSLNRTPLRPLSRHGSGSSAFSSSSSSRSTSGGSSQSFSSISSISTPASSIPSSPDKPNRLSQFQSSFRTAPQTPQSSFKFPNAQSRHDMMMLRKDVDYEPLSPRKPGSGERTSTPSFRPRAHTHGQLHTPSRTFTHSTTLSISVSDNDFPDNGDNEKRKTTDEKKQFLGTMLGNVDALVEGVRRAGIWGLG</sequence>
<protein>
    <recommendedName>
        <fullName evidence="4">Cell division control protein 14</fullName>
    </recommendedName>
</protein>
<feature type="region of interest" description="Disordered" evidence="1">
    <location>
        <begin position="192"/>
        <end position="310"/>
    </location>
</feature>
<keyword evidence="3" id="KW-1185">Reference proteome</keyword>
<accession>A0AAD5YUJ7</accession>
<organism evidence="2 3">
    <name type="scientific">Leucocoprinus birnbaumii</name>
    <dbReference type="NCBI Taxonomy" id="56174"/>
    <lineage>
        <taxon>Eukaryota</taxon>
        <taxon>Fungi</taxon>
        <taxon>Dikarya</taxon>
        <taxon>Basidiomycota</taxon>
        <taxon>Agaricomycotina</taxon>
        <taxon>Agaricomycetes</taxon>
        <taxon>Agaricomycetidae</taxon>
        <taxon>Agaricales</taxon>
        <taxon>Agaricineae</taxon>
        <taxon>Agaricaceae</taxon>
        <taxon>Leucocoprinus</taxon>
    </lineage>
</organism>
<dbReference type="InterPro" id="IPR012535">
    <property type="entry name" value="Cell_div_Cdc14"/>
</dbReference>
<feature type="compositionally biased region" description="Polar residues" evidence="1">
    <location>
        <begin position="193"/>
        <end position="216"/>
    </location>
</feature>
<comment type="caution">
    <text evidence="2">The sequence shown here is derived from an EMBL/GenBank/DDBJ whole genome shotgun (WGS) entry which is preliminary data.</text>
</comment>
<gene>
    <name evidence="2" type="ORF">NP233_g5496</name>
</gene>
<feature type="compositionally biased region" description="Polar residues" evidence="1">
    <location>
        <begin position="283"/>
        <end position="308"/>
    </location>
</feature>
<dbReference type="Pfam" id="PF08045">
    <property type="entry name" value="CDC14"/>
    <property type="match status" value="1"/>
</dbReference>
<dbReference type="AlphaFoldDB" id="A0AAD5YUJ7"/>
<dbReference type="Proteomes" id="UP001213000">
    <property type="component" value="Unassembled WGS sequence"/>
</dbReference>
<evidence type="ECO:0000313" key="3">
    <source>
        <dbReference type="Proteomes" id="UP001213000"/>
    </source>
</evidence>
<dbReference type="PANTHER" id="PTHR34065:SF1">
    <property type="entry name" value="CELL DIVISION CONTROL PROTEIN 14"/>
    <property type="match status" value="1"/>
</dbReference>
<feature type="region of interest" description="Disordered" evidence="1">
    <location>
        <begin position="322"/>
        <end position="386"/>
    </location>
</feature>
<proteinExistence type="predicted"/>
<reference evidence="2" key="1">
    <citation type="submission" date="2022-07" db="EMBL/GenBank/DDBJ databases">
        <title>Genome Sequence of Leucocoprinus birnbaumii.</title>
        <authorList>
            <person name="Buettner E."/>
        </authorList>
    </citation>
    <scope>NUCLEOTIDE SEQUENCE</scope>
    <source>
        <strain evidence="2">VT141</strain>
    </source>
</reference>
<evidence type="ECO:0000256" key="1">
    <source>
        <dbReference type="SAM" id="MobiDB-lite"/>
    </source>
</evidence>
<evidence type="ECO:0008006" key="4">
    <source>
        <dbReference type="Google" id="ProtNLM"/>
    </source>
</evidence>
<dbReference type="EMBL" id="JANIEX010000325">
    <property type="protein sequence ID" value="KAJ3568768.1"/>
    <property type="molecule type" value="Genomic_DNA"/>
</dbReference>
<feature type="compositionally biased region" description="Low complexity" evidence="1">
    <location>
        <begin position="236"/>
        <end position="277"/>
    </location>
</feature>
<feature type="compositionally biased region" description="Polar residues" evidence="1">
    <location>
        <begin position="350"/>
        <end position="370"/>
    </location>
</feature>